<feature type="domain" description="Disease resistance protein winged helix" evidence="4">
    <location>
        <begin position="24"/>
        <end position="89"/>
    </location>
</feature>
<evidence type="ECO:0000259" key="4">
    <source>
        <dbReference type="Pfam" id="PF23559"/>
    </source>
</evidence>
<sequence>MKVIQLSYDCLEDHLKSCLLYMGLFPKGYEIPVSDLLKWWIAEEFVQNIDMLELEETSKSFLDDLVNRNLVVVSKRRASGEMKCCIVLDQRHVDISEFSITWEEDDEQVINLRTLGLCYVSVTDMTPKFWGKFPNLEELKLHIDVFGDITNYSVSDQLMRLEMFPGVLRFWEKIWDLNDNQFYRLKVLKLHRVFMTRWICSDESFPMLEKLIIKSCSKLEEIRWLWQIPTTELIKVIDCSDWVEISALNIEKEARRIWLGDPSSYLERTKDDAFLSSIWNVQKFKPLIYPSQKCFMIPQWEVAVSCGKIEPRRWTKESKLQNDAVKAHKTDIGLIIFVKFIVIDSAQTLALNSIYSSTGMPLLLMETTYATPSWTDRRKQVTVKAHKSRQQAASKG</sequence>
<dbReference type="PANTHER" id="PTHR15140">
    <property type="entry name" value="TUBULIN-SPECIFIC CHAPERONE E"/>
    <property type="match status" value="1"/>
</dbReference>
<reference evidence="5 6" key="1">
    <citation type="journal article" date="2021" name="BMC Genomics">
        <title>Datura genome reveals duplications of psychoactive alkaloid biosynthetic genes and high mutation rate following tissue culture.</title>
        <authorList>
            <person name="Rajewski A."/>
            <person name="Carter-House D."/>
            <person name="Stajich J."/>
            <person name="Litt A."/>
        </authorList>
    </citation>
    <scope>NUCLEOTIDE SEQUENCE [LARGE SCALE GENOMIC DNA]</scope>
    <source>
        <strain evidence="5">AR-01</strain>
    </source>
</reference>
<dbReference type="SUPFAM" id="SSF52058">
    <property type="entry name" value="L domain-like"/>
    <property type="match status" value="1"/>
</dbReference>
<dbReference type="Proteomes" id="UP000823775">
    <property type="component" value="Unassembled WGS sequence"/>
</dbReference>
<dbReference type="PANTHER" id="PTHR15140:SF55">
    <property type="entry name" value="LATE BLIGHT RESISTANCE PROTEIN HOMOLOG R1C-3"/>
    <property type="match status" value="1"/>
</dbReference>
<protein>
    <recommendedName>
        <fullName evidence="4">Disease resistance protein winged helix domain-containing protein</fullName>
    </recommendedName>
</protein>
<comment type="caution">
    <text evidence="5">The sequence shown here is derived from an EMBL/GenBank/DDBJ whole genome shotgun (WGS) entry which is preliminary data.</text>
</comment>
<evidence type="ECO:0000256" key="3">
    <source>
        <dbReference type="ARBA" id="ARBA00022840"/>
    </source>
</evidence>
<evidence type="ECO:0000313" key="6">
    <source>
        <dbReference type="Proteomes" id="UP000823775"/>
    </source>
</evidence>
<evidence type="ECO:0000313" key="5">
    <source>
        <dbReference type="EMBL" id="MCD7472533.1"/>
    </source>
</evidence>
<dbReference type="Pfam" id="PF23559">
    <property type="entry name" value="WHD_DRP"/>
    <property type="match status" value="1"/>
</dbReference>
<proteinExistence type="predicted"/>
<keyword evidence="1" id="KW-0547">Nucleotide-binding</keyword>
<dbReference type="InterPro" id="IPR058922">
    <property type="entry name" value="WHD_DRP"/>
</dbReference>
<dbReference type="InterPro" id="IPR036388">
    <property type="entry name" value="WH-like_DNA-bd_sf"/>
</dbReference>
<evidence type="ECO:0000256" key="2">
    <source>
        <dbReference type="ARBA" id="ARBA00022821"/>
    </source>
</evidence>
<accession>A0ABS8TNW2</accession>
<keyword evidence="6" id="KW-1185">Reference proteome</keyword>
<dbReference type="Gene3D" id="1.10.10.10">
    <property type="entry name" value="Winged helix-like DNA-binding domain superfamily/Winged helix DNA-binding domain"/>
    <property type="match status" value="1"/>
</dbReference>
<gene>
    <name evidence="5" type="ORF">HAX54_013791</name>
</gene>
<dbReference type="EMBL" id="JACEIK010001838">
    <property type="protein sequence ID" value="MCD7472533.1"/>
    <property type="molecule type" value="Genomic_DNA"/>
</dbReference>
<name>A0ABS8TNW2_DATST</name>
<dbReference type="Gene3D" id="3.80.10.10">
    <property type="entry name" value="Ribonuclease Inhibitor"/>
    <property type="match status" value="1"/>
</dbReference>
<keyword evidence="2" id="KW-0611">Plant defense</keyword>
<organism evidence="5 6">
    <name type="scientific">Datura stramonium</name>
    <name type="common">Jimsonweed</name>
    <name type="synonym">Common thornapple</name>
    <dbReference type="NCBI Taxonomy" id="4076"/>
    <lineage>
        <taxon>Eukaryota</taxon>
        <taxon>Viridiplantae</taxon>
        <taxon>Streptophyta</taxon>
        <taxon>Embryophyta</taxon>
        <taxon>Tracheophyta</taxon>
        <taxon>Spermatophyta</taxon>
        <taxon>Magnoliopsida</taxon>
        <taxon>eudicotyledons</taxon>
        <taxon>Gunneridae</taxon>
        <taxon>Pentapetalae</taxon>
        <taxon>asterids</taxon>
        <taxon>lamiids</taxon>
        <taxon>Solanales</taxon>
        <taxon>Solanaceae</taxon>
        <taxon>Solanoideae</taxon>
        <taxon>Datureae</taxon>
        <taxon>Datura</taxon>
    </lineage>
</organism>
<evidence type="ECO:0000256" key="1">
    <source>
        <dbReference type="ARBA" id="ARBA00022741"/>
    </source>
</evidence>
<keyword evidence="3" id="KW-0067">ATP-binding</keyword>
<dbReference type="InterPro" id="IPR032675">
    <property type="entry name" value="LRR_dom_sf"/>
</dbReference>